<evidence type="ECO:0000313" key="4">
    <source>
        <dbReference type="Proteomes" id="UP000310108"/>
    </source>
</evidence>
<dbReference type="GO" id="GO:0005576">
    <property type="term" value="C:extracellular region"/>
    <property type="evidence" value="ECO:0007669"/>
    <property type="project" value="TreeGrafter"/>
</dbReference>
<dbReference type="PANTHER" id="PTHR38123:SF6">
    <property type="entry name" value="CELL WALL SERINE-THREONINE-RICH GALACTOMANNOPROTEIN MP1 (AFU_ORTHOLOGUE AFUA_4G03240)"/>
    <property type="match status" value="1"/>
</dbReference>
<proteinExistence type="predicted"/>
<evidence type="ECO:0000313" key="3">
    <source>
        <dbReference type="EMBL" id="TKW51516.1"/>
    </source>
</evidence>
<sequence length="217" mass="21274">MLGSQVLLVALQTLAVTAGPAAILPRQRDAITGALGMVQSSLTKLDTAVNALSATDANSAVGVLNAAQGAQASIEKATSRIEAADELGIFGALGLQQTATDLVGQVQTTLGDLEKKKPVFDQLGVTSVVSDALQQQKAGSGALGETLLTKVPAIARPIAQKSTGQLTEAIDKAIATFKKAPAAGPAAPKPPAQAPAAQAPAAVGTGAVAAAAAAAAA</sequence>
<dbReference type="PANTHER" id="PTHR38123">
    <property type="entry name" value="CELL WALL SERINE-THREONINE-RICH GALACTOMANNOPROTEIN MP1 (AFU_ORTHOLOGUE AFUA_4G03240)"/>
    <property type="match status" value="1"/>
</dbReference>
<dbReference type="InterPro" id="IPR021054">
    <property type="entry name" value="Cell_wall_mannoprotein_1"/>
</dbReference>
<dbReference type="STRING" id="1306861.A0A4V6DG51"/>
<dbReference type="AlphaFoldDB" id="A0A4V6DG51"/>
<organism evidence="3 4">
    <name type="scientific">Colletotrichum tanaceti</name>
    <dbReference type="NCBI Taxonomy" id="1306861"/>
    <lineage>
        <taxon>Eukaryota</taxon>
        <taxon>Fungi</taxon>
        <taxon>Dikarya</taxon>
        <taxon>Ascomycota</taxon>
        <taxon>Pezizomycotina</taxon>
        <taxon>Sordariomycetes</taxon>
        <taxon>Hypocreomycetidae</taxon>
        <taxon>Glomerellales</taxon>
        <taxon>Glomerellaceae</taxon>
        <taxon>Colletotrichum</taxon>
        <taxon>Colletotrichum destructivum species complex</taxon>
    </lineage>
</organism>
<keyword evidence="4" id="KW-1185">Reference proteome</keyword>
<feature type="signal peptide" evidence="2">
    <location>
        <begin position="1"/>
        <end position="18"/>
    </location>
</feature>
<dbReference type="EMBL" id="PJEX01000299">
    <property type="protein sequence ID" value="TKW51516.1"/>
    <property type="molecule type" value="Genomic_DNA"/>
</dbReference>
<name>A0A4V6DG51_9PEZI</name>
<evidence type="ECO:0008006" key="5">
    <source>
        <dbReference type="Google" id="ProtNLM"/>
    </source>
</evidence>
<feature type="region of interest" description="Disordered" evidence="1">
    <location>
        <begin position="181"/>
        <end position="200"/>
    </location>
</feature>
<gene>
    <name evidence="3" type="ORF">CTA1_1307</name>
</gene>
<comment type="caution">
    <text evidence="3">The sequence shown here is derived from an EMBL/GenBank/DDBJ whole genome shotgun (WGS) entry which is preliminary data.</text>
</comment>
<accession>A0A4V6DG51</accession>
<protein>
    <recommendedName>
        <fullName evidence="5">Cell wall mannoprotein 1</fullName>
    </recommendedName>
</protein>
<dbReference type="Gene3D" id="1.20.1280.140">
    <property type="match status" value="1"/>
</dbReference>
<keyword evidence="2" id="KW-0732">Signal</keyword>
<dbReference type="Proteomes" id="UP000310108">
    <property type="component" value="Unassembled WGS sequence"/>
</dbReference>
<evidence type="ECO:0000256" key="2">
    <source>
        <dbReference type="SAM" id="SignalP"/>
    </source>
</evidence>
<reference evidence="3 4" key="1">
    <citation type="journal article" date="2019" name="PLoS ONE">
        <title>Comparative genome analysis indicates high evolutionary potential of pathogenicity genes in Colletotrichum tanaceti.</title>
        <authorList>
            <person name="Lelwala R.V."/>
            <person name="Korhonen P.K."/>
            <person name="Young N.D."/>
            <person name="Scott J.B."/>
            <person name="Ades P.A."/>
            <person name="Gasser R.B."/>
            <person name="Taylor P.W.J."/>
        </authorList>
    </citation>
    <scope>NUCLEOTIDE SEQUENCE [LARGE SCALE GENOMIC DNA]</scope>
    <source>
        <strain evidence="3">BRIP57314</strain>
    </source>
</reference>
<dbReference type="Pfam" id="PF12296">
    <property type="entry name" value="HsbA"/>
    <property type="match status" value="1"/>
</dbReference>
<dbReference type="OrthoDB" id="2422134at2759"/>
<evidence type="ECO:0000256" key="1">
    <source>
        <dbReference type="SAM" id="MobiDB-lite"/>
    </source>
</evidence>
<feature type="chain" id="PRO_5020762200" description="Cell wall mannoprotein 1" evidence="2">
    <location>
        <begin position="19"/>
        <end position="217"/>
    </location>
</feature>